<dbReference type="RefSeq" id="XP_004228065.1">
    <property type="nucleotide sequence ID" value="XM_004228017.1"/>
</dbReference>
<organism evidence="2 3">
    <name type="scientific">Plasmodium cynomolgi (strain B)</name>
    <dbReference type="NCBI Taxonomy" id="1120755"/>
    <lineage>
        <taxon>Eukaryota</taxon>
        <taxon>Sar</taxon>
        <taxon>Alveolata</taxon>
        <taxon>Apicomplexa</taxon>
        <taxon>Aconoidasida</taxon>
        <taxon>Haemosporida</taxon>
        <taxon>Plasmodiidae</taxon>
        <taxon>Plasmodium</taxon>
        <taxon>Plasmodium (Plasmodium)</taxon>
    </lineage>
</organism>
<feature type="transmembrane region" description="Helical" evidence="1">
    <location>
        <begin position="132"/>
        <end position="158"/>
    </location>
</feature>
<keyword evidence="3" id="KW-1185">Reference proteome</keyword>
<sequence length="197" mass="22250">MIWKFIKNNLIVNMLKGKKVGASSNNIKLKKNIVIKWGIGTIVLCLIPLIGIILPILCKINIITDNTLQPILYSCDSFFITLTYIILFLIIYTMIIVVKYHRLEDGKGKMNKKLDSKTELNKLPDIKKKAHAFLVLTYCILFPLALSCIVLMVAGKFVFPSAPWIAWAIGVPAFIGFVLLSVLCATYYPFKKVKNIK</sequence>
<proteinExistence type="predicted"/>
<evidence type="ECO:0000313" key="3">
    <source>
        <dbReference type="Proteomes" id="UP000006319"/>
    </source>
</evidence>
<reference evidence="2 3" key="1">
    <citation type="journal article" date="2012" name="Nat. Genet.">
        <title>Plasmodium cynomolgi genome sequences provide insight into Plasmodium vivax and the monkey malaria clade.</title>
        <authorList>
            <person name="Tachibana S."/>
            <person name="Sullivan S.A."/>
            <person name="Kawai S."/>
            <person name="Nakamura S."/>
            <person name="Kim H.R."/>
            <person name="Goto N."/>
            <person name="Arisue N."/>
            <person name="Palacpac N.M.Q."/>
            <person name="Honma H."/>
            <person name="Yagi M."/>
            <person name="Tougan T."/>
            <person name="Katakai Y."/>
            <person name="Kaneko O."/>
            <person name="Mita T."/>
            <person name="Kita K."/>
            <person name="Yasutomi Y."/>
            <person name="Sutton P.L."/>
            <person name="Shakhbatyan R."/>
            <person name="Horii T."/>
            <person name="Yasunaga T."/>
            <person name="Barnwell J.W."/>
            <person name="Escalante A.A."/>
            <person name="Carlton J.M."/>
            <person name="Tanabe K."/>
        </authorList>
    </citation>
    <scope>NUCLEOTIDE SEQUENCE [LARGE SCALE GENOMIC DNA]</scope>
    <source>
        <strain evidence="2 3">B</strain>
    </source>
</reference>
<feature type="transmembrane region" description="Helical" evidence="1">
    <location>
        <begin position="77"/>
        <end position="100"/>
    </location>
</feature>
<dbReference type="AlphaFoldDB" id="K6VK76"/>
<dbReference type="VEuPathDB" id="PlasmoDB:PCYB_005960"/>
<keyword evidence="1" id="KW-1133">Transmembrane helix</keyword>
<name>K6VK76_PLACD</name>
<keyword evidence="1" id="KW-0472">Membrane</keyword>
<protein>
    <submittedName>
        <fullName evidence="2">CYIR protein</fullName>
    </submittedName>
</protein>
<dbReference type="GeneID" id="14696389"/>
<evidence type="ECO:0000256" key="1">
    <source>
        <dbReference type="SAM" id="Phobius"/>
    </source>
</evidence>
<feature type="transmembrane region" description="Helical" evidence="1">
    <location>
        <begin position="34"/>
        <end position="57"/>
    </location>
</feature>
<accession>K6VK76</accession>
<feature type="transmembrane region" description="Helical" evidence="1">
    <location>
        <begin position="164"/>
        <end position="188"/>
    </location>
</feature>
<evidence type="ECO:0000313" key="2">
    <source>
        <dbReference type="EMBL" id="GAB69847.1"/>
    </source>
</evidence>
<dbReference type="EMBL" id="DF157958">
    <property type="protein sequence ID" value="GAB69847.1"/>
    <property type="molecule type" value="Genomic_DNA"/>
</dbReference>
<keyword evidence="1" id="KW-0812">Transmembrane</keyword>
<gene>
    <name evidence="2" type="ORF">PCYB_005960</name>
</gene>
<dbReference type="Proteomes" id="UP000006319">
    <property type="component" value="Unassembled WGS sequence"/>
</dbReference>
<dbReference type="KEGG" id="pcy:PCYB_005960"/>